<gene>
    <name evidence="2" type="ORF">AMS68_007822</name>
</gene>
<accession>A0A6H0Y5X9</accession>
<keyword evidence="3" id="KW-1185">Reference proteome</keyword>
<sequence length="177" mass="19057">MIDTSEPYELSSSPPLRMNLTRTMLETIPGSRPVSPAKPLEPYLWEEVMPEDFPLPDSPSLSRAASPVNSTSPTDHHFLPFPPMIGEFASSSQTHIHPLFRSDSPGPPPSTSPGTKVTASPYAGQVVGSDHALAKRLKPSSTPARSPNPSVEQMEIVPNFSRPGASSRNGSRPADMF</sequence>
<dbReference type="OrthoDB" id="5431149at2759"/>
<feature type="compositionally biased region" description="Polar residues" evidence="1">
    <location>
        <begin position="139"/>
        <end position="151"/>
    </location>
</feature>
<feature type="region of interest" description="Disordered" evidence="1">
    <location>
        <begin position="56"/>
        <end position="177"/>
    </location>
</feature>
<proteinExistence type="predicted"/>
<evidence type="ECO:0000313" key="3">
    <source>
        <dbReference type="Proteomes" id="UP000503462"/>
    </source>
</evidence>
<dbReference type="AlphaFoldDB" id="A0A6H0Y5X9"/>
<protein>
    <submittedName>
        <fullName evidence="2">Uncharacterized protein</fullName>
    </submittedName>
</protein>
<evidence type="ECO:0000256" key="1">
    <source>
        <dbReference type="SAM" id="MobiDB-lite"/>
    </source>
</evidence>
<dbReference type="EMBL" id="CP051143">
    <property type="protein sequence ID" value="QIX02305.1"/>
    <property type="molecule type" value="Genomic_DNA"/>
</dbReference>
<feature type="compositionally biased region" description="Polar residues" evidence="1">
    <location>
        <begin position="59"/>
        <end position="73"/>
    </location>
</feature>
<dbReference type="Proteomes" id="UP000503462">
    <property type="component" value="Chromosome 5"/>
</dbReference>
<evidence type="ECO:0000313" key="2">
    <source>
        <dbReference type="EMBL" id="QIX02305.1"/>
    </source>
</evidence>
<reference evidence="2 3" key="1">
    <citation type="journal article" date="2016" name="Sci. Rep.">
        <title>Peltaster fructicola genome reveals evolution from an invasive phytopathogen to an ectophytic parasite.</title>
        <authorList>
            <person name="Xu C."/>
            <person name="Chen H."/>
            <person name="Gleason M.L."/>
            <person name="Xu J.R."/>
            <person name="Liu H."/>
            <person name="Zhang R."/>
            <person name="Sun G."/>
        </authorList>
    </citation>
    <scope>NUCLEOTIDE SEQUENCE [LARGE SCALE GENOMIC DNA]</scope>
    <source>
        <strain evidence="2 3">LNHT1506</strain>
    </source>
</reference>
<organism evidence="2 3">
    <name type="scientific">Peltaster fructicola</name>
    <dbReference type="NCBI Taxonomy" id="286661"/>
    <lineage>
        <taxon>Eukaryota</taxon>
        <taxon>Fungi</taxon>
        <taxon>Dikarya</taxon>
        <taxon>Ascomycota</taxon>
        <taxon>Pezizomycotina</taxon>
        <taxon>Dothideomycetes</taxon>
        <taxon>Dothideomycetes incertae sedis</taxon>
        <taxon>Peltaster</taxon>
    </lineage>
</organism>
<name>A0A6H0Y5X9_9PEZI</name>